<protein>
    <submittedName>
        <fullName evidence="2">VTC domain-containing protein</fullName>
    </submittedName>
</protein>
<sequence length="252" mass="29814">MIVDDFLEQVKNFTKSESFHLLDITHNYRYERKFTVPNEFSLNSIEQIIKRNKALFREVFHMRQVNNIYFDTVAHNDYFDNVLGVSNRKKIRIRWYGDTLGEIKNPVLEIKIKKGLVGDKWSYKLTPFVLNNNFDNEAIQKVFKSSNLPLPILESIKMVSPTLLNSYLRKYFLSADNKFRLTLDHKLLYYKIDKRFNNFNFAPNSDPNKIIELKYGLSDDKMANAISTQFPFRLNKNSKYVNGVNTIKQFPQ</sequence>
<dbReference type="Pfam" id="PF09359">
    <property type="entry name" value="VTC"/>
    <property type="match status" value="1"/>
</dbReference>
<name>A0ABV6Q562_9FLAO</name>
<dbReference type="InterPro" id="IPR018966">
    <property type="entry name" value="VTC_domain"/>
</dbReference>
<evidence type="ECO:0000313" key="2">
    <source>
        <dbReference type="EMBL" id="MFC0603412.1"/>
    </source>
</evidence>
<dbReference type="EMBL" id="JBHLTQ010000001">
    <property type="protein sequence ID" value="MFC0603412.1"/>
    <property type="molecule type" value="Genomic_DNA"/>
</dbReference>
<accession>A0ABV6Q562</accession>
<evidence type="ECO:0000259" key="1">
    <source>
        <dbReference type="Pfam" id="PF09359"/>
    </source>
</evidence>
<feature type="domain" description="VTC" evidence="1">
    <location>
        <begin position="29"/>
        <end position="246"/>
    </location>
</feature>
<dbReference type="RefSeq" id="WP_386059187.1">
    <property type="nucleotide sequence ID" value="NZ_JBHLTQ010000001.1"/>
</dbReference>
<proteinExistence type="predicted"/>
<dbReference type="InterPro" id="IPR042267">
    <property type="entry name" value="VTC_sf"/>
</dbReference>
<reference evidence="2 3" key="1">
    <citation type="submission" date="2024-09" db="EMBL/GenBank/DDBJ databases">
        <authorList>
            <person name="Sun Q."/>
            <person name="Mori K."/>
        </authorList>
    </citation>
    <scope>NUCLEOTIDE SEQUENCE [LARGE SCALE GENOMIC DNA]</scope>
    <source>
        <strain evidence="2 3">NCAIM B.02481</strain>
    </source>
</reference>
<dbReference type="Proteomes" id="UP001589832">
    <property type="component" value="Unassembled WGS sequence"/>
</dbReference>
<gene>
    <name evidence="2" type="ORF">ACFFGA_02520</name>
</gene>
<evidence type="ECO:0000313" key="3">
    <source>
        <dbReference type="Proteomes" id="UP001589832"/>
    </source>
</evidence>
<comment type="caution">
    <text evidence="2">The sequence shown here is derived from an EMBL/GenBank/DDBJ whole genome shotgun (WGS) entry which is preliminary data.</text>
</comment>
<organism evidence="2 3">
    <name type="scientific">Winogradskyella pulchriflava</name>
    <dbReference type="NCBI Taxonomy" id="1110688"/>
    <lineage>
        <taxon>Bacteria</taxon>
        <taxon>Pseudomonadati</taxon>
        <taxon>Bacteroidota</taxon>
        <taxon>Flavobacteriia</taxon>
        <taxon>Flavobacteriales</taxon>
        <taxon>Flavobacteriaceae</taxon>
        <taxon>Winogradskyella</taxon>
    </lineage>
</organism>
<dbReference type="Gene3D" id="3.20.100.30">
    <property type="entry name" value="VTC, catalytic tunnel domain"/>
    <property type="match status" value="1"/>
</dbReference>
<keyword evidence="3" id="KW-1185">Reference proteome</keyword>